<dbReference type="SUPFAM" id="SSF50044">
    <property type="entry name" value="SH3-domain"/>
    <property type="match status" value="1"/>
</dbReference>
<dbReference type="Gene3D" id="2.30.30.40">
    <property type="entry name" value="SH3 Domains"/>
    <property type="match status" value="1"/>
</dbReference>
<keyword evidence="1 2" id="KW-0728">SH3 domain</keyword>
<reference evidence="5" key="1">
    <citation type="journal article" date="2010" name="Nature">
        <title>The Amphimedon queenslandica genome and the evolution of animal complexity.</title>
        <authorList>
            <person name="Srivastava M."/>
            <person name="Simakov O."/>
            <person name="Chapman J."/>
            <person name="Fahey B."/>
            <person name="Gauthier M.E."/>
            <person name="Mitros T."/>
            <person name="Richards G.S."/>
            <person name="Conaco C."/>
            <person name="Dacre M."/>
            <person name="Hellsten U."/>
            <person name="Larroux C."/>
            <person name="Putnam N.H."/>
            <person name="Stanke M."/>
            <person name="Adamska M."/>
            <person name="Darling A."/>
            <person name="Degnan S.M."/>
            <person name="Oakley T.H."/>
            <person name="Plachetzki D.C."/>
            <person name="Zhai Y."/>
            <person name="Adamski M."/>
            <person name="Calcino A."/>
            <person name="Cummins S.F."/>
            <person name="Goodstein D.M."/>
            <person name="Harris C."/>
            <person name="Jackson D.J."/>
            <person name="Leys S.P."/>
            <person name="Shu S."/>
            <person name="Woodcroft B.J."/>
            <person name="Vervoort M."/>
            <person name="Kosik K.S."/>
            <person name="Manning G."/>
            <person name="Degnan B.M."/>
            <person name="Rokhsar D.S."/>
        </authorList>
    </citation>
    <scope>NUCLEOTIDE SEQUENCE [LARGE SCALE GENOMIC DNA]</scope>
</reference>
<dbReference type="AlphaFoldDB" id="A0AAN0JSP9"/>
<name>A0AAN0JSP9_AMPQE</name>
<feature type="domain" description="SH3" evidence="3">
    <location>
        <begin position="66"/>
        <end position="127"/>
    </location>
</feature>
<dbReference type="EnsemblMetazoa" id="XM_020004289.1">
    <property type="protein sequence ID" value="XP_019859848.1"/>
    <property type="gene ID" value="LOC109588098"/>
</dbReference>
<dbReference type="InterPro" id="IPR036028">
    <property type="entry name" value="SH3-like_dom_sf"/>
</dbReference>
<dbReference type="KEGG" id="aqu:109588098"/>
<dbReference type="Proteomes" id="UP000007879">
    <property type="component" value="Unassembled WGS sequence"/>
</dbReference>
<dbReference type="RefSeq" id="XP_019859848.1">
    <property type="nucleotide sequence ID" value="XM_020004289.1"/>
</dbReference>
<evidence type="ECO:0000256" key="1">
    <source>
        <dbReference type="ARBA" id="ARBA00022443"/>
    </source>
</evidence>
<dbReference type="PROSITE" id="PS50002">
    <property type="entry name" value="SH3"/>
    <property type="match status" value="1"/>
</dbReference>
<evidence type="ECO:0000313" key="4">
    <source>
        <dbReference type="EnsemblMetazoa" id="XP_019859848.1"/>
    </source>
</evidence>
<dbReference type="GeneID" id="109588098"/>
<proteinExistence type="predicted"/>
<dbReference type="SMART" id="SM00326">
    <property type="entry name" value="SH3"/>
    <property type="match status" value="1"/>
</dbReference>
<accession>A0AAN0JSP9</accession>
<reference evidence="4" key="2">
    <citation type="submission" date="2024-06" db="UniProtKB">
        <authorList>
            <consortium name="EnsemblMetazoa"/>
        </authorList>
    </citation>
    <scope>IDENTIFICATION</scope>
</reference>
<organism evidence="4 5">
    <name type="scientific">Amphimedon queenslandica</name>
    <name type="common">Sponge</name>
    <dbReference type="NCBI Taxonomy" id="400682"/>
    <lineage>
        <taxon>Eukaryota</taxon>
        <taxon>Metazoa</taxon>
        <taxon>Porifera</taxon>
        <taxon>Demospongiae</taxon>
        <taxon>Heteroscleromorpha</taxon>
        <taxon>Haplosclerida</taxon>
        <taxon>Niphatidae</taxon>
        <taxon>Amphimedon</taxon>
    </lineage>
</organism>
<dbReference type="InterPro" id="IPR001452">
    <property type="entry name" value="SH3_domain"/>
</dbReference>
<dbReference type="Pfam" id="PF00018">
    <property type="entry name" value="SH3_1"/>
    <property type="match status" value="1"/>
</dbReference>
<protein>
    <recommendedName>
        <fullName evidence="3">SH3 domain-containing protein</fullName>
    </recommendedName>
</protein>
<evidence type="ECO:0000313" key="5">
    <source>
        <dbReference type="Proteomes" id="UP000007879"/>
    </source>
</evidence>
<evidence type="ECO:0000259" key="3">
    <source>
        <dbReference type="PROSITE" id="PS50002"/>
    </source>
</evidence>
<keyword evidence="5" id="KW-1185">Reference proteome</keyword>
<sequence>MKMEIEQLQLLLTDKTGLLDQNESLRDIKREIPELQEQISLMSVDILNKTEENEKYRNMIRMSKPTSKSVFITCCDYHAMGRDEISFSEGEQLEIYEKEDSFWWKGRSLVSGDDGDVPSSCVYSMLESLQLLEFMLSVEE</sequence>
<evidence type="ECO:0000256" key="2">
    <source>
        <dbReference type="PROSITE-ProRule" id="PRU00192"/>
    </source>
</evidence>
<dbReference type="CDD" id="cd00174">
    <property type="entry name" value="SH3"/>
    <property type="match status" value="1"/>
</dbReference>